<dbReference type="Proteomes" id="UP000198238">
    <property type="component" value="Chromosome"/>
</dbReference>
<keyword evidence="3" id="KW-1185">Reference proteome</keyword>
<dbReference type="RefSeq" id="WP_089036891.1">
    <property type="nucleotide sequence ID" value="NZ_CP022278.1"/>
</dbReference>
<evidence type="ECO:0000313" key="3">
    <source>
        <dbReference type="Proteomes" id="UP000198238"/>
    </source>
</evidence>
<evidence type="ECO:0000256" key="1">
    <source>
        <dbReference type="SAM" id="MobiDB-lite"/>
    </source>
</evidence>
<feature type="region of interest" description="Disordered" evidence="1">
    <location>
        <begin position="258"/>
        <end position="284"/>
    </location>
</feature>
<organism evidence="2 3">
    <name type="scientific">Neisseria chenwenguii</name>
    <dbReference type="NCBI Taxonomy" id="1853278"/>
    <lineage>
        <taxon>Bacteria</taxon>
        <taxon>Pseudomonadati</taxon>
        <taxon>Pseudomonadota</taxon>
        <taxon>Betaproteobacteria</taxon>
        <taxon>Neisseriales</taxon>
        <taxon>Neisseriaceae</taxon>
        <taxon>Neisseria</taxon>
    </lineage>
</organism>
<evidence type="ECO:0000313" key="2">
    <source>
        <dbReference type="EMBL" id="ASK28201.1"/>
    </source>
</evidence>
<dbReference type="AlphaFoldDB" id="A0A220S3X4"/>
<accession>A0A220S3X4</accession>
<name>A0A220S3X4_9NEIS</name>
<sequence length="505" mass="57469">MNLPAPHEYNRDIMLCKQILQGGRTIAVYKCLIGVAGSIKAAVFLSQLVYWTQRGTDIVGSDGWIHKSVEQMHGETGLSKREQGTCKQKLLESGLIETRYKRYGFGKGRLELRIRLDALAKAVCTANGAETPDISLTDFRQPSNLFFLRYFKERIAYHRDLVDLTGCIHSAIMLSFIMQQCIAKGGMDNDSDRWFVSFNIQGWQKYLFLPYKTQKTARDRLKAHDFIIEKHFFASRRIFTLLNGKAIWSALKNRSRLPKPPENATVQDTNPAGTFSEHTGNKRANTEGTFSEYTRYRRVNTVVPFWKNIGYKRVNTQVTKGRIHTLQNGELTGDKTANTQGTKGRILEDINYSEFSEENNYNKDNNVVGVFDGLIYPKTWGQSMQGKSREIFTRLHPEANKEQLQEILDEIAGQTKPITSPLGLLTVLCRKAAIGELICVLAPIVRERREQQAIWEAERLRAEQRFLQSPDKPETPVETSNSEVYQKVKDSMKAALKKAGAKASW</sequence>
<evidence type="ECO:0008006" key="4">
    <source>
        <dbReference type="Google" id="ProtNLM"/>
    </source>
</evidence>
<dbReference type="KEGG" id="nei:BG910_11080"/>
<proteinExistence type="predicted"/>
<dbReference type="EMBL" id="CP022278">
    <property type="protein sequence ID" value="ASK28201.1"/>
    <property type="molecule type" value="Genomic_DNA"/>
</dbReference>
<gene>
    <name evidence="2" type="ORF">BG910_11080</name>
</gene>
<protein>
    <recommendedName>
        <fullName evidence="4">Replication protein</fullName>
    </recommendedName>
</protein>
<feature type="compositionally biased region" description="Polar residues" evidence="1">
    <location>
        <begin position="264"/>
        <end position="284"/>
    </location>
</feature>
<reference evidence="2 3" key="1">
    <citation type="submission" date="2017-06" db="EMBL/GenBank/DDBJ databases">
        <title>Neisseria chenwenguii sp. nov., isolated from the intestinal contents of Tibetan Plateau Pika in Yushu, Qinghai Province, China.</title>
        <authorList>
            <person name="Zhang G."/>
        </authorList>
    </citation>
    <scope>NUCLEOTIDE SEQUENCE [LARGE SCALE GENOMIC DNA]</scope>
    <source>
        <strain evidence="2 3">10023</strain>
    </source>
</reference>